<comment type="similarity">
    <text evidence="1">Belongs to the cyclin family.</text>
</comment>
<evidence type="ECO:0000259" key="2">
    <source>
        <dbReference type="SMART" id="SM00385"/>
    </source>
</evidence>
<keyword evidence="4" id="KW-1185">Reference proteome</keyword>
<feature type="domain" description="Cyclin-like" evidence="2">
    <location>
        <begin position="101"/>
        <end position="185"/>
    </location>
</feature>
<dbReference type="PANTHER" id="PTHR10026">
    <property type="entry name" value="CYCLIN"/>
    <property type="match status" value="1"/>
</dbReference>
<dbReference type="EMBL" id="JANBPT010000433">
    <property type="protein sequence ID" value="KAJ1920870.1"/>
    <property type="molecule type" value="Genomic_DNA"/>
</dbReference>
<dbReference type="CDD" id="cd20533">
    <property type="entry name" value="CYCLIN_CCNL_rpt2"/>
    <property type="match status" value="1"/>
</dbReference>
<dbReference type="InterPro" id="IPR036915">
    <property type="entry name" value="Cyclin-like_sf"/>
</dbReference>
<protein>
    <recommendedName>
        <fullName evidence="2">Cyclin-like domain-containing protein</fullName>
    </recommendedName>
</protein>
<dbReference type="Gene3D" id="1.10.472.10">
    <property type="entry name" value="Cyclin-like"/>
    <property type="match status" value="2"/>
</dbReference>
<dbReference type="GO" id="GO:0016538">
    <property type="term" value="F:cyclin-dependent protein serine/threonine kinase regulator activity"/>
    <property type="evidence" value="ECO:0007669"/>
    <property type="project" value="InterPro"/>
</dbReference>
<dbReference type="AlphaFoldDB" id="A0A9W8A1B3"/>
<comment type="caution">
    <text evidence="3">The sequence shown here is derived from an EMBL/GenBank/DDBJ whole genome shotgun (WGS) entry which is preliminary data.</text>
</comment>
<gene>
    <name evidence="3" type="ORF">IWQ60_006910</name>
</gene>
<name>A0A9W8A1B3_9FUNG</name>
<keyword evidence="1" id="KW-0195">Cyclin</keyword>
<accession>A0A9W8A1B3</accession>
<dbReference type="OrthoDB" id="10264655at2759"/>
<dbReference type="InterPro" id="IPR013763">
    <property type="entry name" value="Cyclin-like_dom"/>
</dbReference>
<reference evidence="3" key="1">
    <citation type="submission" date="2022-07" db="EMBL/GenBank/DDBJ databases">
        <title>Phylogenomic reconstructions and comparative analyses of Kickxellomycotina fungi.</title>
        <authorList>
            <person name="Reynolds N.K."/>
            <person name="Stajich J.E."/>
            <person name="Barry K."/>
            <person name="Grigoriev I.V."/>
            <person name="Crous P."/>
            <person name="Smith M.E."/>
        </authorList>
    </citation>
    <scope>NUCLEOTIDE SEQUENCE</scope>
    <source>
        <strain evidence="3">RSA 861</strain>
    </source>
</reference>
<dbReference type="Pfam" id="PF00134">
    <property type="entry name" value="Cyclin_N"/>
    <property type="match status" value="1"/>
</dbReference>
<dbReference type="Proteomes" id="UP001150569">
    <property type="component" value="Unassembled WGS sequence"/>
</dbReference>
<dbReference type="InterPro" id="IPR043198">
    <property type="entry name" value="Cyclin/Ssn8"/>
</dbReference>
<sequence>MATAQVLLQRFYYVSSLKQFPLRDTMLACLFLASKLEEAPRKIRDVINVFDYLIKRKRGQPVTPLEAFSQTFYDFKNGLTVAELQLLKRLAFNVQVELPYALLVNYLRCLQLSGHPVVPQRAWNYLNDALRTPVYVCYQPPTLACAAIYLAARFAGVALPAQPAWWTVFACHEGDLVTVAGYVLSLYHTPPPADLPLTLAELETYRAHGNDGGTGSAT</sequence>
<dbReference type="InterPro" id="IPR006671">
    <property type="entry name" value="Cyclin_N"/>
</dbReference>
<dbReference type="PIRSF" id="PIRSF036580">
    <property type="entry name" value="Cyclin_L"/>
    <property type="match status" value="1"/>
</dbReference>
<evidence type="ECO:0000313" key="3">
    <source>
        <dbReference type="EMBL" id="KAJ1920870.1"/>
    </source>
</evidence>
<organism evidence="3 4">
    <name type="scientific">Tieghemiomyces parasiticus</name>
    <dbReference type="NCBI Taxonomy" id="78921"/>
    <lineage>
        <taxon>Eukaryota</taxon>
        <taxon>Fungi</taxon>
        <taxon>Fungi incertae sedis</taxon>
        <taxon>Zoopagomycota</taxon>
        <taxon>Kickxellomycotina</taxon>
        <taxon>Dimargaritomycetes</taxon>
        <taxon>Dimargaritales</taxon>
        <taxon>Dimargaritaceae</taxon>
        <taxon>Tieghemiomyces</taxon>
    </lineage>
</organism>
<dbReference type="SUPFAM" id="SSF47954">
    <property type="entry name" value="Cyclin-like"/>
    <property type="match status" value="2"/>
</dbReference>
<feature type="domain" description="Cyclin-like" evidence="2">
    <location>
        <begin position="1"/>
        <end position="88"/>
    </location>
</feature>
<dbReference type="GO" id="GO:0006357">
    <property type="term" value="P:regulation of transcription by RNA polymerase II"/>
    <property type="evidence" value="ECO:0007669"/>
    <property type="project" value="InterPro"/>
</dbReference>
<proteinExistence type="inferred from homology"/>
<dbReference type="SMART" id="SM00385">
    <property type="entry name" value="CYCLIN"/>
    <property type="match status" value="2"/>
</dbReference>
<evidence type="ECO:0000256" key="1">
    <source>
        <dbReference type="RuleBase" id="RU000383"/>
    </source>
</evidence>
<evidence type="ECO:0000313" key="4">
    <source>
        <dbReference type="Proteomes" id="UP001150569"/>
    </source>
</evidence>